<gene>
    <name evidence="3" type="primary">LOC120252680</name>
</gene>
<feature type="region of interest" description="Disordered" evidence="1">
    <location>
        <begin position="67"/>
        <end position="189"/>
    </location>
</feature>
<dbReference type="GeneID" id="120252680"/>
<feature type="compositionally biased region" description="Polar residues" evidence="1">
    <location>
        <begin position="153"/>
        <end position="179"/>
    </location>
</feature>
<name>A0AB40AR65_DIOCR</name>
<evidence type="ECO:0000313" key="2">
    <source>
        <dbReference type="Proteomes" id="UP001515500"/>
    </source>
</evidence>
<evidence type="ECO:0000313" key="3">
    <source>
        <dbReference type="RefSeq" id="XP_039116731.1"/>
    </source>
</evidence>
<keyword evidence="2" id="KW-1185">Reference proteome</keyword>
<dbReference type="PANTHER" id="PTHR38932:SF1">
    <property type="entry name" value="DUF4005 DOMAIN-CONTAINING PROTEIN"/>
    <property type="match status" value="1"/>
</dbReference>
<organism evidence="2 3">
    <name type="scientific">Dioscorea cayennensis subsp. rotundata</name>
    <name type="common">White Guinea yam</name>
    <name type="synonym">Dioscorea rotundata</name>
    <dbReference type="NCBI Taxonomy" id="55577"/>
    <lineage>
        <taxon>Eukaryota</taxon>
        <taxon>Viridiplantae</taxon>
        <taxon>Streptophyta</taxon>
        <taxon>Embryophyta</taxon>
        <taxon>Tracheophyta</taxon>
        <taxon>Spermatophyta</taxon>
        <taxon>Magnoliopsida</taxon>
        <taxon>Liliopsida</taxon>
        <taxon>Dioscoreales</taxon>
        <taxon>Dioscoreaceae</taxon>
        <taxon>Dioscorea</taxon>
    </lineage>
</organism>
<dbReference type="Proteomes" id="UP001515500">
    <property type="component" value="Chromosome 22"/>
</dbReference>
<dbReference type="PANTHER" id="PTHR38932">
    <property type="entry name" value="BNAC03G64660D PROTEIN"/>
    <property type="match status" value="1"/>
</dbReference>
<evidence type="ECO:0000256" key="1">
    <source>
        <dbReference type="SAM" id="MobiDB-lite"/>
    </source>
</evidence>
<reference evidence="3" key="1">
    <citation type="submission" date="2025-08" db="UniProtKB">
        <authorList>
            <consortium name="RefSeq"/>
        </authorList>
    </citation>
    <scope>IDENTIFICATION</scope>
</reference>
<protein>
    <submittedName>
        <fullName evidence="3">Uncharacterized protein LOC120252680</fullName>
    </submittedName>
</protein>
<dbReference type="RefSeq" id="XP_039116731.1">
    <property type="nucleotide sequence ID" value="XM_039260797.1"/>
</dbReference>
<accession>A0AB40AR65</accession>
<sequence length="189" mass="21103">MYPRVKVREEEEEPVVGKEETTKFIPRVLDSLSLENHHSLRICTSNQGNETEMYSPPSCARISKFSHKNFSTPPISASKVKKEKELSDNRTNIRASSVPRPRAVLSSPDNDVMIGSQNRKLRDSRGQKKGSITSQNLHAPIRPSHGNVRAKNPLNSKKVSKESGNNNNHLKQKQASQPAASMPRASIRN</sequence>
<dbReference type="AlphaFoldDB" id="A0AB40AR65"/>
<proteinExistence type="predicted"/>